<reference evidence="9 10" key="1">
    <citation type="submission" date="2020-06" db="EMBL/GenBank/DDBJ databases">
        <authorList>
            <person name="Li R."/>
            <person name="Bekaert M."/>
        </authorList>
    </citation>
    <scope>NUCLEOTIDE SEQUENCE [LARGE SCALE GENOMIC DNA]</scope>
    <source>
        <strain evidence="10">wild</strain>
    </source>
</reference>
<dbReference type="InterPro" id="IPR038050">
    <property type="entry name" value="Neuro_actylchol_rec"/>
</dbReference>
<dbReference type="Proteomes" id="UP000507470">
    <property type="component" value="Unassembled WGS sequence"/>
</dbReference>
<evidence type="ECO:0000256" key="2">
    <source>
        <dbReference type="ARBA" id="ARBA00022692"/>
    </source>
</evidence>
<dbReference type="Pfam" id="PF02932">
    <property type="entry name" value="Neur_chan_memb"/>
    <property type="match status" value="1"/>
</dbReference>
<protein>
    <recommendedName>
        <fullName evidence="11">CHRNN</fullName>
    </recommendedName>
</protein>
<accession>A0A6J8BEQ1</accession>
<keyword evidence="6" id="KW-0732">Signal</keyword>
<dbReference type="AlphaFoldDB" id="A0A6J8BEQ1"/>
<keyword evidence="3 5" id="KW-1133">Transmembrane helix</keyword>
<feature type="chain" id="PRO_5026733114" description="CHRNN" evidence="6">
    <location>
        <begin position="23"/>
        <end position="397"/>
    </location>
</feature>
<dbReference type="InterPro" id="IPR036719">
    <property type="entry name" value="Neuro-gated_channel_TM_sf"/>
</dbReference>
<feature type="transmembrane region" description="Helical" evidence="5">
    <location>
        <begin position="231"/>
        <end position="254"/>
    </location>
</feature>
<dbReference type="Gene3D" id="2.70.170.10">
    <property type="entry name" value="Neurotransmitter-gated ion-channel ligand-binding domain"/>
    <property type="match status" value="1"/>
</dbReference>
<dbReference type="GO" id="GO:0005230">
    <property type="term" value="F:extracellular ligand-gated monoatomic ion channel activity"/>
    <property type="evidence" value="ECO:0007669"/>
    <property type="project" value="InterPro"/>
</dbReference>
<dbReference type="CDD" id="cd18989">
    <property type="entry name" value="LGIC_ECD_cation"/>
    <property type="match status" value="1"/>
</dbReference>
<dbReference type="GO" id="GO:0004888">
    <property type="term" value="F:transmembrane signaling receptor activity"/>
    <property type="evidence" value="ECO:0007669"/>
    <property type="project" value="InterPro"/>
</dbReference>
<evidence type="ECO:0000256" key="1">
    <source>
        <dbReference type="ARBA" id="ARBA00004141"/>
    </source>
</evidence>
<evidence type="ECO:0000256" key="5">
    <source>
        <dbReference type="SAM" id="Phobius"/>
    </source>
</evidence>
<evidence type="ECO:0000313" key="10">
    <source>
        <dbReference type="Proteomes" id="UP000507470"/>
    </source>
</evidence>
<dbReference type="SUPFAM" id="SSF90112">
    <property type="entry name" value="Neurotransmitter-gated ion-channel transmembrane pore"/>
    <property type="match status" value="1"/>
</dbReference>
<evidence type="ECO:0000259" key="7">
    <source>
        <dbReference type="Pfam" id="PF02931"/>
    </source>
</evidence>
<dbReference type="Pfam" id="PF02931">
    <property type="entry name" value="Neur_chan_LBD"/>
    <property type="match status" value="1"/>
</dbReference>
<feature type="transmembrane region" description="Helical" evidence="5">
    <location>
        <begin position="292"/>
        <end position="318"/>
    </location>
</feature>
<keyword evidence="4 5" id="KW-0472">Membrane</keyword>
<organism evidence="9 10">
    <name type="scientific">Mytilus coruscus</name>
    <name type="common">Sea mussel</name>
    <dbReference type="NCBI Taxonomy" id="42192"/>
    <lineage>
        <taxon>Eukaryota</taxon>
        <taxon>Metazoa</taxon>
        <taxon>Spiralia</taxon>
        <taxon>Lophotrochozoa</taxon>
        <taxon>Mollusca</taxon>
        <taxon>Bivalvia</taxon>
        <taxon>Autobranchia</taxon>
        <taxon>Pteriomorphia</taxon>
        <taxon>Mytilida</taxon>
        <taxon>Mytiloidea</taxon>
        <taxon>Mytilidae</taxon>
        <taxon>Mytilinae</taxon>
        <taxon>Mytilus</taxon>
    </lineage>
</organism>
<dbReference type="InterPro" id="IPR006201">
    <property type="entry name" value="Neur_channel"/>
</dbReference>
<evidence type="ECO:0000256" key="3">
    <source>
        <dbReference type="ARBA" id="ARBA00022989"/>
    </source>
</evidence>
<dbReference type="InterPro" id="IPR006202">
    <property type="entry name" value="Neur_chan_lig-bd"/>
</dbReference>
<dbReference type="Gene3D" id="1.20.58.390">
    <property type="entry name" value="Neurotransmitter-gated ion-channel transmembrane domain"/>
    <property type="match status" value="1"/>
</dbReference>
<dbReference type="PRINTS" id="PR00252">
    <property type="entry name" value="NRIONCHANNEL"/>
</dbReference>
<gene>
    <name evidence="9" type="ORF">MCOR_18124</name>
</gene>
<comment type="subcellular location">
    <subcellularLocation>
        <location evidence="1">Membrane</location>
        <topology evidence="1">Multi-pass membrane protein</topology>
    </subcellularLocation>
</comment>
<feature type="domain" description="Neurotransmitter-gated ion-channel transmembrane" evidence="8">
    <location>
        <begin position="239"/>
        <end position="326"/>
    </location>
</feature>
<dbReference type="OrthoDB" id="6095645at2759"/>
<dbReference type="InterPro" id="IPR006029">
    <property type="entry name" value="Neurotrans-gated_channel_TM"/>
</dbReference>
<keyword evidence="10" id="KW-1185">Reference proteome</keyword>
<dbReference type="EMBL" id="CACVKT020003176">
    <property type="protein sequence ID" value="CAC5382282.1"/>
    <property type="molecule type" value="Genomic_DNA"/>
</dbReference>
<dbReference type="CDD" id="cd19051">
    <property type="entry name" value="LGIC_TM_cation"/>
    <property type="match status" value="1"/>
</dbReference>
<evidence type="ECO:0000256" key="4">
    <source>
        <dbReference type="ARBA" id="ARBA00023136"/>
    </source>
</evidence>
<sequence>MDTIPSIRVWFLCFILLNDVRCQSKSNIKQLYSDVFSNYQKSIVPNSDFSSPLNITLIIYLITITRFQEVDQTLELAAGLHATWTDEDLSWTPSSYGDAQDIVVPLTDIWTPKFALVNSVETYEPLGGDNANFATLNYTSVVSIFTADVLASKCTTNIYKFPFDSQTCYLIFNVLGMAAKTVTLNSVSDPVDLSFFTPNSDWSLQSYKGETSVWNGYSIFTFTLTIQRAPLYYTVLVCVPTILFGLLNPMVFLLPVESGERIGLSITILLSYAIFLSMVQTAIPATSNPMSLLLIIMIVTIAISGIILAVTIYISLLYHRDPQTKMNVFWRFIGTRGNAVTSVQPFTNDCEGEKTKTWTETSPSWKDVCDGLDTIVMVISYCVLFIINCAYFIAVLV</sequence>
<name>A0A6J8BEQ1_MYTCO</name>
<dbReference type="GO" id="GO:0016020">
    <property type="term" value="C:membrane"/>
    <property type="evidence" value="ECO:0007669"/>
    <property type="project" value="UniProtKB-SubCell"/>
</dbReference>
<evidence type="ECO:0000313" key="9">
    <source>
        <dbReference type="EMBL" id="CAC5382282.1"/>
    </source>
</evidence>
<proteinExistence type="predicted"/>
<feature type="signal peptide" evidence="6">
    <location>
        <begin position="1"/>
        <end position="22"/>
    </location>
</feature>
<dbReference type="SUPFAM" id="SSF63712">
    <property type="entry name" value="Nicotinic receptor ligand binding domain-like"/>
    <property type="match status" value="1"/>
</dbReference>
<evidence type="ECO:0000259" key="8">
    <source>
        <dbReference type="Pfam" id="PF02932"/>
    </source>
</evidence>
<dbReference type="FunFam" id="2.70.170.10:FF:000028">
    <property type="entry name" value="AcetylCholine Receptor"/>
    <property type="match status" value="1"/>
</dbReference>
<evidence type="ECO:0000256" key="6">
    <source>
        <dbReference type="SAM" id="SignalP"/>
    </source>
</evidence>
<dbReference type="PANTHER" id="PTHR18945">
    <property type="entry name" value="NEUROTRANSMITTER GATED ION CHANNEL"/>
    <property type="match status" value="1"/>
</dbReference>
<keyword evidence="2 5" id="KW-0812">Transmembrane</keyword>
<feature type="transmembrane region" description="Helical" evidence="5">
    <location>
        <begin position="266"/>
        <end position="286"/>
    </location>
</feature>
<feature type="transmembrane region" description="Helical" evidence="5">
    <location>
        <begin position="375"/>
        <end position="396"/>
    </location>
</feature>
<evidence type="ECO:0008006" key="11">
    <source>
        <dbReference type="Google" id="ProtNLM"/>
    </source>
</evidence>
<feature type="domain" description="Neurotransmitter-gated ion-channel ligand-binding" evidence="7">
    <location>
        <begin position="29"/>
        <end position="230"/>
    </location>
</feature>
<dbReference type="InterPro" id="IPR036734">
    <property type="entry name" value="Neur_chan_lig-bd_sf"/>
</dbReference>